<keyword evidence="6 16" id="KW-0769">Symport</keyword>
<dbReference type="CDD" id="cd11475">
    <property type="entry name" value="SLC5sbd_PutP"/>
    <property type="match status" value="1"/>
</dbReference>
<keyword evidence="8 16" id="KW-0915">Sodium</keyword>
<evidence type="ECO:0000256" key="14">
    <source>
        <dbReference type="ARBA" id="ARBA00082709"/>
    </source>
</evidence>
<dbReference type="PANTHER" id="PTHR48086:SF3">
    <property type="entry name" value="SODIUM_PROLINE SYMPORTER"/>
    <property type="match status" value="1"/>
</dbReference>
<dbReference type="NCBIfam" id="TIGR00813">
    <property type="entry name" value="sss"/>
    <property type="match status" value="1"/>
</dbReference>
<feature type="transmembrane region" description="Helical" evidence="16">
    <location>
        <begin position="193"/>
        <end position="218"/>
    </location>
</feature>
<dbReference type="InterPro" id="IPR001734">
    <property type="entry name" value="Na/solute_symporter"/>
</dbReference>
<evidence type="ECO:0000256" key="11">
    <source>
        <dbReference type="ARBA" id="ARBA00023201"/>
    </source>
</evidence>
<keyword evidence="4" id="KW-1003">Cell membrane</keyword>
<dbReference type="Pfam" id="PF00474">
    <property type="entry name" value="SSF"/>
    <property type="match status" value="1"/>
</dbReference>
<feature type="transmembrane region" description="Helical" evidence="16">
    <location>
        <begin position="405"/>
        <end position="425"/>
    </location>
</feature>
<dbReference type="Gene3D" id="1.20.1730.10">
    <property type="entry name" value="Sodium/glucose cotransporter"/>
    <property type="match status" value="1"/>
</dbReference>
<evidence type="ECO:0000313" key="18">
    <source>
        <dbReference type="Proteomes" id="UP001138768"/>
    </source>
</evidence>
<gene>
    <name evidence="17" type="primary">putP</name>
    <name evidence="17" type="ORF">CKO42_11230</name>
</gene>
<keyword evidence="16" id="KW-0029">Amino-acid transport</keyword>
<dbReference type="PROSITE" id="PS00457">
    <property type="entry name" value="NA_SOLUT_SYMP_2"/>
    <property type="match status" value="1"/>
</dbReference>
<keyword evidence="9 16" id="KW-0406">Ion transport</keyword>
<comment type="similarity">
    <text evidence="2 15">Belongs to the sodium:solute symporter (SSF) (TC 2.A.21) family.</text>
</comment>
<keyword evidence="5 16" id="KW-0812">Transmembrane</keyword>
<dbReference type="GO" id="GO:0005298">
    <property type="term" value="F:proline:sodium symporter activity"/>
    <property type="evidence" value="ECO:0007669"/>
    <property type="project" value="UniProtKB-UniRule"/>
</dbReference>
<evidence type="ECO:0000256" key="7">
    <source>
        <dbReference type="ARBA" id="ARBA00022989"/>
    </source>
</evidence>
<dbReference type="InterPro" id="IPR018212">
    <property type="entry name" value="Na/solute_symporter_CS"/>
</dbReference>
<feature type="transmembrane region" description="Helical" evidence="16">
    <location>
        <begin position="316"/>
        <end position="341"/>
    </location>
</feature>
<proteinExistence type="inferred from homology"/>
<evidence type="ECO:0000313" key="17">
    <source>
        <dbReference type="EMBL" id="MBK1618992.1"/>
    </source>
</evidence>
<accession>A0A9X1B4U7</accession>
<dbReference type="FunFam" id="1.20.1730.10:FF:000002">
    <property type="entry name" value="Sodium/proline symporter"/>
    <property type="match status" value="1"/>
</dbReference>
<dbReference type="GO" id="GO:0015193">
    <property type="term" value="F:L-proline transmembrane transporter activity"/>
    <property type="evidence" value="ECO:0007669"/>
    <property type="project" value="TreeGrafter"/>
</dbReference>
<dbReference type="PROSITE" id="PS50283">
    <property type="entry name" value="NA_SOLUT_SYMP_3"/>
    <property type="match status" value="1"/>
</dbReference>
<sequence>MLDANAAVIATFTAYLVLMLTIGFWAYRRTADSSGYFLGGRSLGPWPAALSAGASDMSGWLLLGLPGFAFASGIESLWLAGGLLLGTWMNWLLLARRLRVYSFEANNSLTIPEFFANRFGDRRHLLQAVAAFFVLLFFLFYTSSGLVAAGKLFETVFGLDYQIAVIVGTLFVVSYTLFGGFLAVSWTDFVQGLLMAAALLIVPVIAIQSDGGVSAMMITLQEKNPELLTLWADNTGQPLTLLAIVSLAAWGLGYFGQPHILARFQGIRSASDVPSARRIAVGWTTLSLIGAMLVGLAGAAYVDSNLGGQLADAETIFMVLVDALFHPVIAGILLAAILAAIMSTADSQLLVSSSALAEDLYRQLLRKQATQGEVVLVGRAAVVLLALVALLLATNPESTVLGLVAYAWAGFGAAFGPVLLISLYWKRMNWHGAIAGVLTGGLVVVLWKQLDGGIFELYEIVPGVVLASLAIVVISLATAPPSATIRDGFERYRQALRQP</sequence>
<feature type="transmembrane region" description="Helical" evidence="16">
    <location>
        <begin position="238"/>
        <end position="257"/>
    </location>
</feature>
<protein>
    <recommendedName>
        <fullName evidence="13 16">Sodium/proline symporter</fullName>
    </recommendedName>
    <alternativeName>
        <fullName evidence="14 16">Proline permease</fullName>
    </alternativeName>
</protein>
<comment type="subcellular location">
    <subcellularLocation>
        <location evidence="16">Cell inner membrane</location>
        <topology evidence="16">Multi-pass membrane protein</topology>
    </subcellularLocation>
    <subcellularLocation>
        <location evidence="1">Cell membrane</location>
        <topology evidence="1">Multi-pass membrane protein</topology>
    </subcellularLocation>
</comment>
<dbReference type="InterPro" id="IPR038377">
    <property type="entry name" value="Na/Glc_symporter_sf"/>
</dbReference>
<feature type="transmembrane region" description="Helical" evidence="16">
    <location>
        <begin position="278"/>
        <end position="301"/>
    </location>
</feature>
<evidence type="ECO:0000256" key="6">
    <source>
        <dbReference type="ARBA" id="ARBA00022847"/>
    </source>
</evidence>
<dbReference type="Proteomes" id="UP001138768">
    <property type="component" value="Unassembled WGS sequence"/>
</dbReference>
<organism evidence="17 18">
    <name type="scientific">Lamprobacter modestohalophilus</name>
    <dbReference type="NCBI Taxonomy" id="1064514"/>
    <lineage>
        <taxon>Bacteria</taxon>
        <taxon>Pseudomonadati</taxon>
        <taxon>Pseudomonadota</taxon>
        <taxon>Gammaproteobacteria</taxon>
        <taxon>Chromatiales</taxon>
        <taxon>Chromatiaceae</taxon>
        <taxon>Lamprobacter</taxon>
    </lineage>
</organism>
<dbReference type="GO" id="GO:0015824">
    <property type="term" value="P:proline transport"/>
    <property type="evidence" value="ECO:0007669"/>
    <property type="project" value="UniProtKB-UniRule"/>
</dbReference>
<keyword evidence="16" id="KW-0997">Cell inner membrane</keyword>
<evidence type="ECO:0000256" key="3">
    <source>
        <dbReference type="ARBA" id="ARBA00022448"/>
    </source>
</evidence>
<evidence type="ECO:0000256" key="16">
    <source>
        <dbReference type="RuleBase" id="RU366012"/>
    </source>
</evidence>
<keyword evidence="18" id="KW-1185">Reference proteome</keyword>
<comment type="caution">
    <text evidence="17">The sequence shown here is derived from an EMBL/GenBank/DDBJ whole genome shotgun (WGS) entry which is preliminary data.</text>
</comment>
<evidence type="ECO:0000256" key="15">
    <source>
        <dbReference type="RuleBase" id="RU362091"/>
    </source>
</evidence>
<comment type="function">
    <text evidence="16">Catalyzes the sodium-dependent uptake of extracellular L-proline.</text>
</comment>
<dbReference type="PANTHER" id="PTHR48086">
    <property type="entry name" value="SODIUM/PROLINE SYMPORTER-RELATED"/>
    <property type="match status" value="1"/>
</dbReference>
<dbReference type="GO" id="GO:0031402">
    <property type="term" value="F:sodium ion binding"/>
    <property type="evidence" value="ECO:0007669"/>
    <property type="project" value="UniProtKB-UniRule"/>
</dbReference>
<keyword evidence="7 16" id="KW-1133">Transmembrane helix</keyword>
<dbReference type="RefSeq" id="WP_200243774.1">
    <property type="nucleotide sequence ID" value="NZ_NRRY01000016.1"/>
</dbReference>
<feature type="transmembrane region" description="Helical" evidence="16">
    <location>
        <begin position="460"/>
        <end position="479"/>
    </location>
</feature>
<feature type="transmembrane region" description="Helical" evidence="16">
    <location>
        <begin position="374"/>
        <end position="393"/>
    </location>
</feature>
<dbReference type="EMBL" id="NRRY01000016">
    <property type="protein sequence ID" value="MBK1618992.1"/>
    <property type="molecule type" value="Genomic_DNA"/>
</dbReference>
<reference evidence="17 18" key="1">
    <citation type="journal article" date="2020" name="Microorganisms">
        <title>Osmotic Adaptation and Compatible Solute Biosynthesis of Phototrophic Bacteria as Revealed from Genome Analyses.</title>
        <authorList>
            <person name="Imhoff J.F."/>
            <person name="Rahn T."/>
            <person name="Kunzel S."/>
            <person name="Keller A."/>
            <person name="Neulinger S.C."/>
        </authorList>
    </citation>
    <scope>NUCLEOTIDE SEQUENCE [LARGE SCALE GENOMIC DNA]</scope>
    <source>
        <strain evidence="17 18">DSM 25653</strain>
    </source>
</reference>
<feature type="transmembrane region" description="Helical" evidence="16">
    <location>
        <begin position="77"/>
        <end position="94"/>
    </location>
</feature>
<evidence type="ECO:0000256" key="12">
    <source>
        <dbReference type="ARBA" id="ARBA00033708"/>
    </source>
</evidence>
<evidence type="ECO:0000256" key="4">
    <source>
        <dbReference type="ARBA" id="ARBA00022475"/>
    </source>
</evidence>
<feature type="transmembrane region" description="Helical" evidence="16">
    <location>
        <begin position="432"/>
        <end position="448"/>
    </location>
</feature>
<keyword evidence="3 16" id="KW-0813">Transport</keyword>
<feature type="transmembrane region" description="Helical" evidence="16">
    <location>
        <begin position="161"/>
        <end position="186"/>
    </location>
</feature>
<feature type="transmembrane region" description="Helical" evidence="16">
    <location>
        <begin position="125"/>
        <end position="149"/>
    </location>
</feature>
<dbReference type="GO" id="GO:0005886">
    <property type="term" value="C:plasma membrane"/>
    <property type="evidence" value="ECO:0007669"/>
    <property type="project" value="UniProtKB-SubCell"/>
</dbReference>
<evidence type="ECO:0000256" key="8">
    <source>
        <dbReference type="ARBA" id="ARBA00023053"/>
    </source>
</evidence>
<dbReference type="AlphaFoldDB" id="A0A9X1B4U7"/>
<evidence type="ECO:0000256" key="10">
    <source>
        <dbReference type="ARBA" id="ARBA00023136"/>
    </source>
</evidence>
<dbReference type="InterPro" id="IPR011851">
    <property type="entry name" value="Na/Pro_symporter"/>
</dbReference>
<evidence type="ECO:0000256" key="9">
    <source>
        <dbReference type="ARBA" id="ARBA00023065"/>
    </source>
</evidence>
<keyword evidence="10 16" id="KW-0472">Membrane</keyword>
<dbReference type="NCBIfam" id="TIGR02121">
    <property type="entry name" value="Na_Pro_sym"/>
    <property type="match status" value="1"/>
</dbReference>
<feature type="transmembrane region" description="Helical" evidence="16">
    <location>
        <begin position="6"/>
        <end position="27"/>
    </location>
</feature>
<comment type="catalytic activity">
    <reaction evidence="12">
        <text>L-proline(in) + Na(+)(in) = L-proline(out) + Na(+)(out)</text>
        <dbReference type="Rhea" id="RHEA:28967"/>
        <dbReference type="ChEBI" id="CHEBI:29101"/>
        <dbReference type="ChEBI" id="CHEBI:60039"/>
    </reaction>
</comment>
<dbReference type="PROSITE" id="PS00456">
    <property type="entry name" value="NA_SOLUT_SYMP_1"/>
    <property type="match status" value="1"/>
</dbReference>
<name>A0A9X1B4U7_9GAMM</name>
<keyword evidence="11 16" id="KW-0739">Sodium transport</keyword>
<evidence type="ECO:0000256" key="1">
    <source>
        <dbReference type="ARBA" id="ARBA00004651"/>
    </source>
</evidence>
<dbReference type="InterPro" id="IPR050277">
    <property type="entry name" value="Sodium:Solute_Symporter"/>
</dbReference>
<evidence type="ECO:0000256" key="2">
    <source>
        <dbReference type="ARBA" id="ARBA00006434"/>
    </source>
</evidence>
<evidence type="ECO:0000256" key="5">
    <source>
        <dbReference type="ARBA" id="ARBA00022692"/>
    </source>
</evidence>
<evidence type="ECO:0000256" key="13">
    <source>
        <dbReference type="ARBA" id="ARBA00067214"/>
    </source>
</evidence>